<keyword evidence="3" id="KW-0597">Phosphoprotein</keyword>
<evidence type="ECO:0000313" key="6">
    <source>
        <dbReference type="Proteomes" id="UP000215694"/>
    </source>
</evidence>
<dbReference type="Gene3D" id="3.40.50.2300">
    <property type="match status" value="1"/>
</dbReference>
<comment type="caution">
    <text evidence="5">The sequence shown here is derived from an EMBL/GenBank/DDBJ whole genome shotgun (WGS) entry which is preliminary data.</text>
</comment>
<dbReference type="OrthoDB" id="9779174at2"/>
<evidence type="ECO:0000313" key="5">
    <source>
        <dbReference type="EMBL" id="RDY27676.1"/>
    </source>
</evidence>
<gene>
    <name evidence="5" type="ORF">CHL78_008100</name>
</gene>
<feature type="domain" description="Response regulatory" evidence="4">
    <location>
        <begin position="1"/>
        <end position="60"/>
    </location>
</feature>
<sequence length="60" mass="6872">MATEFSLVEEGYAVKHVLTVEDAKDEMNNNDYDLAILDINLSDENGYDICKYIKKLKISQ</sequence>
<name>A0A371J4T0_9FIRM</name>
<evidence type="ECO:0000256" key="2">
    <source>
        <dbReference type="ARBA" id="ARBA00024867"/>
    </source>
</evidence>
<organism evidence="5 6">
    <name type="scientific">Romboutsia weinsteinii</name>
    <dbReference type="NCBI Taxonomy" id="2020949"/>
    <lineage>
        <taxon>Bacteria</taxon>
        <taxon>Bacillati</taxon>
        <taxon>Bacillota</taxon>
        <taxon>Clostridia</taxon>
        <taxon>Peptostreptococcales</taxon>
        <taxon>Peptostreptococcaceae</taxon>
        <taxon>Romboutsia</taxon>
    </lineage>
</organism>
<dbReference type="InterPro" id="IPR001789">
    <property type="entry name" value="Sig_transdc_resp-reg_receiver"/>
</dbReference>
<dbReference type="EMBL" id="NOJY02000011">
    <property type="protein sequence ID" value="RDY27676.1"/>
    <property type="molecule type" value="Genomic_DNA"/>
</dbReference>
<dbReference type="SUPFAM" id="SSF52172">
    <property type="entry name" value="CheY-like"/>
    <property type="match status" value="1"/>
</dbReference>
<dbReference type="Proteomes" id="UP000215694">
    <property type="component" value="Unassembled WGS sequence"/>
</dbReference>
<evidence type="ECO:0000256" key="3">
    <source>
        <dbReference type="PROSITE-ProRule" id="PRU00169"/>
    </source>
</evidence>
<feature type="modified residue" description="4-aspartylphosphate" evidence="3">
    <location>
        <position position="38"/>
    </location>
</feature>
<dbReference type="InterPro" id="IPR011006">
    <property type="entry name" value="CheY-like_superfamily"/>
</dbReference>
<comment type="function">
    <text evidence="2">May play the central regulatory role in sporulation. It may be an element of the effector pathway responsible for the activation of sporulation genes in response to nutritional stress. Spo0A may act in concert with spo0H (a sigma factor) to control the expression of some genes that are critical to the sporulation process.</text>
</comment>
<dbReference type="PROSITE" id="PS50110">
    <property type="entry name" value="RESPONSE_REGULATORY"/>
    <property type="match status" value="1"/>
</dbReference>
<keyword evidence="6" id="KW-1185">Reference proteome</keyword>
<accession>A0A371J4T0</accession>
<dbReference type="GO" id="GO:0000160">
    <property type="term" value="P:phosphorelay signal transduction system"/>
    <property type="evidence" value="ECO:0007669"/>
    <property type="project" value="InterPro"/>
</dbReference>
<protein>
    <recommendedName>
        <fullName evidence="1">Stage 0 sporulation protein A homolog</fullName>
    </recommendedName>
</protein>
<dbReference type="Pfam" id="PF00072">
    <property type="entry name" value="Response_reg"/>
    <property type="match status" value="1"/>
</dbReference>
<dbReference type="AlphaFoldDB" id="A0A371J4T0"/>
<evidence type="ECO:0000259" key="4">
    <source>
        <dbReference type="PROSITE" id="PS50110"/>
    </source>
</evidence>
<proteinExistence type="predicted"/>
<evidence type="ECO:0000256" key="1">
    <source>
        <dbReference type="ARBA" id="ARBA00018672"/>
    </source>
</evidence>
<reference evidence="5 6" key="1">
    <citation type="journal article" date="2017" name="Genome Announc.">
        <title>Draft Genome Sequence of Romboutsia weinsteinii sp. nov. Strain CCRI-19649(T) Isolated from Surface Water.</title>
        <authorList>
            <person name="Maheux A.F."/>
            <person name="Boudreau D.K."/>
            <person name="Berube E."/>
            <person name="Boissinot M."/>
            <person name="Cantin P."/>
            <person name="Raymond F."/>
            <person name="Corbeil J."/>
            <person name="Omar R.F."/>
            <person name="Bergeron M.G."/>
        </authorList>
    </citation>
    <scope>NUCLEOTIDE SEQUENCE [LARGE SCALE GENOMIC DNA]</scope>
    <source>
        <strain evidence="5 6">CCRI-19649</strain>
    </source>
</reference>